<accession>A0A9P1GF13</accession>
<feature type="repeat" description="ANK" evidence="1">
    <location>
        <begin position="180"/>
        <end position="212"/>
    </location>
</feature>
<feature type="transmembrane region" description="Helical" evidence="2">
    <location>
        <begin position="1071"/>
        <end position="1091"/>
    </location>
</feature>
<evidence type="ECO:0000313" key="4">
    <source>
        <dbReference type="EMBL" id="CAL1164936.1"/>
    </source>
</evidence>
<gene>
    <name evidence="3" type="ORF">C1SCF055_LOCUS36711</name>
</gene>
<feature type="transmembrane region" description="Helical" evidence="2">
    <location>
        <begin position="642"/>
        <end position="662"/>
    </location>
</feature>
<feature type="transmembrane region" description="Helical" evidence="2">
    <location>
        <begin position="525"/>
        <end position="545"/>
    </location>
</feature>
<proteinExistence type="predicted"/>
<dbReference type="AlphaFoldDB" id="A0A9P1GF13"/>
<dbReference type="EMBL" id="CAMXCT020005146">
    <property type="protein sequence ID" value="CAL1164936.1"/>
    <property type="molecule type" value="Genomic_DNA"/>
</dbReference>
<feature type="transmembrane region" description="Helical" evidence="2">
    <location>
        <begin position="947"/>
        <end position="966"/>
    </location>
</feature>
<sequence>MAKLVQKRRVELPAALHDAFQDIDGDAIAVLLEQHPEWRSSEFTFEDGDHASGKHITGGLLSAAMRLTPHHINELLEVLVEDCGIGFEIHTSFYAGSSRLLWSGPAIHDAICSGSLEAVRYLLDHDADPRSGSTFGDAQGATALWQAAFNGYSTIVSLLLDRSAAYDIETTSPWQDRPEHLLTPLHVAARMGHDQVVEVLIETGAQYDTRRLQREGGSSPLRDAIQRCHVAVVKLLVQRDATVPRKALFEINNEVTIAAVAEGLTQASKQAVKGCLLPVEWLGMFLRTPGHAPAHILNAIFQCHSLKYFDFENQRQDANMAHFENGAYLNVKEGMPFEEFNSFFVQRQQLGKDGLRLLRGLGVEVARQRRRTADPSQDEVERYEHDIASSAQVMKHLEETNQRSNFRLQRQGSELVVERKSRSSYLCFRSGEILQFDSLMNNRTFMAPARVLQCILPDVLNNEYVLYAIAHASNEDIFEFHGCQAIISLGWSQAWLSATVDSVLSISLAIFFAVITIFLSRAEPASAFGFVLLGTAAVLVTVNLLKELCLMQGMFLLGKLRQYWFQVGNSLDWCRLVLSYMVLAFLALEPEQWQRPSSDLSVLLAVTALFRWGDVLTTFRGYQWVGEKVLPIERALLSSRTFGAIVMVACCAFTNAYVALGLSGSESIFHSFFVIYRLGFLSDLEHRVWNSQDEDPARDMAAVLGIFTALIMTVVMMNIFIGILSESYAQAYRNRHLSFQRERSRIAFAHSVRKRAYDAWRNCCCACYRKEADDSLRSLDEQSGRPIRPTEPQGHLAYQAARPSGPVAWWPSVGLMGLVAPNAANIGSFATLAPFLVELVAKMSITRPEVLRVTPAYKAFEKCAQVFRAGSSSSQYHKSQQSDRIGRFWSYSWHGSRWMKVLTLLVQYNGLASILLGTFAAFVMLLLFSLGHLPIYERPSYNGEEGASLWSLAVGLLVSIVSFTSWKSRQQVFLDRICINHEDADMKTEAIFSLAGMLKASKELLVLWDTSWSDRLWCLFELAAFLKSKNAENSRRVLIIRPTLVGPCSIASFLTTWSGMFGLSMFPLSGFGALLIAMSGFWAIVAFRGYFSAVEILEEKLNCTSFDSVRSACCDAQHVDEQGNQLLCDREVLKQCVAIWFGSTQAFEDFLRTEVSQTVVRDLRENVFTTTWALQVTSPILWTFMDFIAAHAREGQWLPLFDKFVLQSLLGRPST</sequence>
<feature type="repeat" description="ANK" evidence="1">
    <location>
        <begin position="139"/>
        <end position="171"/>
    </location>
</feature>
<keyword evidence="2" id="KW-0472">Membrane</keyword>
<keyword evidence="6" id="KW-1185">Reference proteome</keyword>
<dbReference type="OrthoDB" id="432721at2759"/>
<dbReference type="PROSITE" id="PS50297">
    <property type="entry name" value="ANK_REP_REGION"/>
    <property type="match status" value="1"/>
</dbReference>
<keyword evidence="2 5" id="KW-0812">Transmembrane</keyword>
<dbReference type="InterPro" id="IPR002110">
    <property type="entry name" value="Ankyrin_rpt"/>
</dbReference>
<reference evidence="4" key="2">
    <citation type="submission" date="2024-04" db="EMBL/GenBank/DDBJ databases">
        <authorList>
            <person name="Chen Y."/>
            <person name="Shah S."/>
            <person name="Dougan E. K."/>
            <person name="Thang M."/>
            <person name="Chan C."/>
        </authorList>
    </citation>
    <scope>NUCLEOTIDE SEQUENCE [LARGE SCALE GENOMIC DNA]</scope>
</reference>
<evidence type="ECO:0000313" key="5">
    <source>
        <dbReference type="EMBL" id="CAL4798873.1"/>
    </source>
</evidence>
<dbReference type="InterPro" id="IPR051616">
    <property type="entry name" value="Cul2-RING_E3_ligase_SR"/>
</dbReference>
<feature type="transmembrane region" description="Helical" evidence="2">
    <location>
        <begin position="901"/>
        <end position="927"/>
    </location>
</feature>
<dbReference type="SMART" id="SM00248">
    <property type="entry name" value="ANK"/>
    <property type="match status" value="4"/>
</dbReference>
<evidence type="ECO:0000313" key="3">
    <source>
        <dbReference type="EMBL" id="CAI4011561.1"/>
    </source>
</evidence>
<feature type="transmembrane region" description="Helical" evidence="2">
    <location>
        <begin position="700"/>
        <end position="725"/>
    </location>
</feature>
<dbReference type="PANTHER" id="PTHR46224:SF64">
    <property type="entry name" value="IQ MOTIF AND ANKYRIN REPEAT DOMAIN-CONTAINING PROTEIN 1"/>
    <property type="match status" value="1"/>
</dbReference>
<keyword evidence="2" id="KW-1133">Transmembrane helix</keyword>
<feature type="transmembrane region" description="Helical" evidence="2">
    <location>
        <begin position="1044"/>
        <end position="1065"/>
    </location>
</feature>
<evidence type="ECO:0000256" key="1">
    <source>
        <dbReference type="PROSITE-ProRule" id="PRU00023"/>
    </source>
</evidence>
<dbReference type="Proteomes" id="UP001152797">
    <property type="component" value="Unassembled WGS sequence"/>
</dbReference>
<evidence type="ECO:0000256" key="2">
    <source>
        <dbReference type="SAM" id="Phobius"/>
    </source>
</evidence>
<feature type="transmembrane region" description="Helical" evidence="2">
    <location>
        <begin position="494"/>
        <end position="519"/>
    </location>
</feature>
<dbReference type="PANTHER" id="PTHR46224">
    <property type="entry name" value="ANKYRIN REPEAT FAMILY PROTEIN"/>
    <property type="match status" value="1"/>
</dbReference>
<evidence type="ECO:0000313" key="6">
    <source>
        <dbReference type="Proteomes" id="UP001152797"/>
    </source>
</evidence>
<keyword evidence="1" id="KW-0040">ANK repeat</keyword>
<dbReference type="SUPFAM" id="SSF48403">
    <property type="entry name" value="Ankyrin repeat"/>
    <property type="match status" value="1"/>
</dbReference>
<dbReference type="EMBL" id="CAMXCT010005146">
    <property type="protein sequence ID" value="CAI4011561.1"/>
    <property type="molecule type" value="Genomic_DNA"/>
</dbReference>
<reference evidence="3" key="1">
    <citation type="submission" date="2022-10" db="EMBL/GenBank/DDBJ databases">
        <authorList>
            <person name="Chen Y."/>
            <person name="Dougan E. K."/>
            <person name="Chan C."/>
            <person name="Rhodes N."/>
            <person name="Thang M."/>
        </authorList>
    </citation>
    <scope>NUCLEOTIDE SEQUENCE</scope>
</reference>
<organism evidence="3">
    <name type="scientific">Cladocopium goreaui</name>
    <dbReference type="NCBI Taxonomy" id="2562237"/>
    <lineage>
        <taxon>Eukaryota</taxon>
        <taxon>Sar</taxon>
        <taxon>Alveolata</taxon>
        <taxon>Dinophyceae</taxon>
        <taxon>Suessiales</taxon>
        <taxon>Symbiodiniaceae</taxon>
        <taxon>Cladocopium</taxon>
    </lineage>
</organism>
<name>A0A9P1GF13_9DINO</name>
<dbReference type="EMBL" id="CAMXCT030005146">
    <property type="protein sequence ID" value="CAL4798873.1"/>
    <property type="molecule type" value="Genomic_DNA"/>
</dbReference>
<dbReference type="Pfam" id="PF12796">
    <property type="entry name" value="Ank_2"/>
    <property type="match status" value="2"/>
</dbReference>
<comment type="caution">
    <text evidence="3">The sequence shown here is derived from an EMBL/GenBank/DDBJ whole genome shotgun (WGS) entry which is preliminary data.</text>
</comment>
<dbReference type="PROSITE" id="PS50088">
    <property type="entry name" value="ANK_REPEAT"/>
    <property type="match status" value="2"/>
</dbReference>
<dbReference type="InterPro" id="IPR036770">
    <property type="entry name" value="Ankyrin_rpt-contain_sf"/>
</dbReference>
<dbReference type="Gene3D" id="1.25.40.20">
    <property type="entry name" value="Ankyrin repeat-containing domain"/>
    <property type="match status" value="1"/>
</dbReference>
<protein>
    <submittedName>
        <fullName evidence="5">Transmembrane protein</fullName>
    </submittedName>
</protein>